<feature type="transmembrane region" description="Helical" evidence="8">
    <location>
        <begin position="522"/>
        <end position="546"/>
    </location>
</feature>
<feature type="compositionally biased region" description="Polar residues" evidence="7">
    <location>
        <begin position="447"/>
        <end position="460"/>
    </location>
</feature>
<proteinExistence type="predicted"/>
<feature type="domain" description="ABC transmembrane type-1" evidence="10">
    <location>
        <begin position="2"/>
        <end position="172"/>
    </location>
</feature>
<dbReference type="Gene3D" id="1.20.1560.10">
    <property type="entry name" value="ABC transporter type 1, transmembrane domain"/>
    <property type="match status" value="2"/>
</dbReference>
<keyword evidence="4" id="KW-0067">ATP-binding</keyword>
<name>A0ABN8EBZ6_CHISP</name>
<evidence type="ECO:0000256" key="4">
    <source>
        <dbReference type="ARBA" id="ARBA00022840"/>
    </source>
</evidence>
<evidence type="ECO:0000256" key="5">
    <source>
        <dbReference type="ARBA" id="ARBA00022989"/>
    </source>
</evidence>
<keyword evidence="5 8" id="KW-1133">Transmembrane helix</keyword>
<evidence type="ECO:0000256" key="8">
    <source>
        <dbReference type="SAM" id="Phobius"/>
    </source>
</evidence>
<dbReference type="PANTHER" id="PTHR43394">
    <property type="entry name" value="ATP-DEPENDENT PERMEASE MDL1, MITOCHONDRIAL"/>
    <property type="match status" value="1"/>
</dbReference>
<dbReference type="InterPro" id="IPR036640">
    <property type="entry name" value="ABC1_TM_sf"/>
</dbReference>
<dbReference type="InterPro" id="IPR017871">
    <property type="entry name" value="ABC_transporter-like_CS"/>
</dbReference>
<dbReference type="SUPFAM" id="SSF52540">
    <property type="entry name" value="P-loop containing nucleoside triphosphate hydrolases"/>
    <property type="match status" value="2"/>
</dbReference>
<feature type="domain" description="ABC transporter" evidence="9">
    <location>
        <begin position="206"/>
        <end position="442"/>
    </location>
</feature>
<feature type="transmembrane region" description="Helical" evidence="8">
    <location>
        <begin position="566"/>
        <end position="589"/>
    </location>
</feature>
<dbReference type="Gene3D" id="3.40.50.300">
    <property type="entry name" value="P-loop containing nucleotide triphosphate hydrolases"/>
    <property type="match status" value="2"/>
</dbReference>
<dbReference type="CDD" id="cd18577">
    <property type="entry name" value="ABC_6TM_Pgp_ABCB1_D1_like"/>
    <property type="match status" value="1"/>
</dbReference>
<dbReference type="PROSITE" id="PS50929">
    <property type="entry name" value="ABC_TM1F"/>
    <property type="match status" value="2"/>
</dbReference>
<dbReference type="PANTHER" id="PTHR43394:SF18">
    <property type="entry name" value="ABC TRANSPORTER B FAMILY MEMBER 11-LIKE"/>
    <property type="match status" value="1"/>
</dbReference>
<feature type="domain" description="ABC transporter" evidence="9">
    <location>
        <begin position="848"/>
        <end position="1087"/>
    </location>
</feature>
<feature type="region of interest" description="Disordered" evidence="7">
    <location>
        <begin position="447"/>
        <end position="494"/>
    </location>
</feature>
<dbReference type="InterPro" id="IPR003439">
    <property type="entry name" value="ABC_transporter-like_ATP-bd"/>
</dbReference>
<dbReference type="PROSITE" id="PS00211">
    <property type="entry name" value="ABC_TRANSPORTER_1"/>
    <property type="match status" value="2"/>
</dbReference>
<keyword evidence="3" id="KW-0547">Nucleotide-binding</keyword>
<dbReference type="CDD" id="cd03249">
    <property type="entry name" value="ABC_MTABC3_MDL1_MDL2"/>
    <property type="match status" value="2"/>
</dbReference>
<accession>A0ABN8EBZ6</accession>
<keyword evidence="6 8" id="KW-0472">Membrane</keyword>
<dbReference type="Pfam" id="PF00005">
    <property type="entry name" value="ABC_tran"/>
    <property type="match status" value="2"/>
</dbReference>
<dbReference type="SUPFAM" id="SSF90123">
    <property type="entry name" value="ABC transporter transmembrane region"/>
    <property type="match status" value="2"/>
</dbReference>
<sequence length="1105" mass="119453">MLIYLVTSFVFAVVISFCYGWQLTLVILSCAPVIIATTAIVAKVQSSLTTKELKAYSVAGVVAEEVLAAIRTVVAFGGEKKEITRYSTRLEPARKMGVMRGVYSGIGSGVMWLIIYATYALSFWYGVGLILDSRHEEKPVYTPAVLMIIFFSILQGAQNVGLTAPHMEAINAARASGGSIFAVLDRQPDIDSLSTAGTRPEINGDLALKNVHFTYPAREDVKVLNGLTLKINQNETVALVGPSGCGKSTVLQLLQRMYDPDQGSVTASGNDLRNINVRHLRDHIAVVGQEPVLFAGSIKENIRLSNPSCTDEEIIVASKQAYCHDFIKKLPEGYNTLIGERGAQLSGGQKQRIAIARALVRKPKILLLDEATSALDSHSEAKVQRALDAAAHGRTTIMVSHRLATVLNANRIVFIDKGEVVEEGTHEELLKQKGRYYQLVLQNEPSVGSTGAADSSATTQQEKHAHFKRPKLQKLASEESMMSTTSSDDAVSEDSVVIEPDPPKEIKPTTWQILKLCEPEKYLMVVGVLAAIAVGSSFPMFAVLFGETYGLLESPDEDWVRGETNMIAVYFLLVGLLTGLGIFFQIYIFNLTGVRLTARLRVAAFSAMLKQEIGWFDDAKNGVGALCSRLAADAAGVQGATGTRIGALMQAAATIVIGITLSLFYTWKMTLVSLVSVPMVIIAVILEGRIIAEGIAAVRAASDRANTIATEAITNIRTVSAFCGEQGVLDRYKKASANAKASARGSLRWRGCVFSFGQTAPVAGYALSLWYGGVLVADREVPYKNVIKVSEALVFGAWMMGQALAFAPNFGAAISAAGRIMGQLARTPAVTSTAAPAVNEDYVAMGKINYKNVVFRYPTRREVEVLRGLSLAIPSGKRVALVGPSGCGKSTLIQLLQRLYDPDEGSVYMDDYNIASDMRLTTLRRNLGIVSQEPVLFDRSIAENIAYGDNTRTVTIEEIVSAAKAANVHSFIAALPSGYETRVGARASQLSGGQKQRIAIARALVRNPRVLLLDEATSALDTHSEKVVQEALDRASEGRTCLIIAHRLATIQNADMICVIDRGVLAEAGTHKELIDKKGIYAKLYELQCGIMEEEDENPPPTTTE</sequence>
<evidence type="ECO:0000256" key="3">
    <source>
        <dbReference type="ARBA" id="ARBA00022741"/>
    </source>
</evidence>
<feature type="transmembrane region" description="Helical" evidence="8">
    <location>
        <begin position="26"/>
        <end position="44"/>
    </location>
</feature>
<dbReference type="InterPro" id="IPR039421">
    <property type="entry name" value="Type_1_exporter"/>
</dbReference>
<evidence type="ECO:0000313" key="12">
    <source>
        <dbReference type="Proteomes" id="UP001153292"/>
    </source>
</evidence>
<dbReference type="Proteomes" id="UP001153292">
    <property type="component" value="Chromosome 1"/>
</dbReference>
<dbReference type="PROSITE" id="PS50893">
    <property type="entry name" value="ABC_TRANSPORTER_2"/>
    <property type="match status" value="2"/>
</dbReference>
<evidence type="ECO:0000313" key="11">
    <source>
        <dbReference type="EMBL" id="CAH0663643.1"/>
    </source>
</evidence>
<evidence type="ECO:0000256" key="6">
    <source>
        <dbReference type="ARBA" id="ARBA00023136"/>
    </source>
</evidence>
<feature type="transmembrane region" description="Helical" evidence="8">
    <location>
        <begin position="792"/>
        <end position="817"/>
    </location>
</feature>
<gene>
    <name evidence="11" type="ORF">CHILSU_LOCUS213</name>
</gene>
<dbReference type="Pfam" id="PF00664">
    <property type="entry name" value="ABC_membrane"/>
    <property type="match status" value="2"/>
</dbReference>
<feature type="transmembrane region" description="Helical" evidence="8">
    <location>
        <begin position="102"/>
        <end position="127"/>
    </location>
</feature>
<protein>
    <recommendedName>
        <fullName evidence="13">Multidrug resistance protein homolog 49-like</fullName>
    </recommendedName>
</protein>
<comment type="subcellular location">
    <subcellularLocation>
        <location evidence="1">Membrane</location>
        <topology evidence="1">Multi-pass membrane protein</topology>
    </subcellularLocation>
</comment>
<feature type="transmembrane region" description="Helical" evidence="8">
    <location>
        <begin position="671"/>
        <end position="692"/>
    </location>
</feature>
<evidence type="ECO:0000259" key="10">
    <source>
        <dbReference type="PROSITE" id="PS50929"/>
    </source>
</evidence>
<dbReference type="CDD" id="cd18578">
    <property type="entry name" value="ABC_6TM_Pgp_ABCB1_D2_like"/>
    <property type="match status" value="1"/>
</dbReference>
<keyword evidence="2 8" id="KW-0812">Transmembrane</keyword>
<evidence type="ECO:0000256" key="7">
    <source>
        <dbReference type="SAM" id="MobiDB-lite"/>
    </source>
</evidence>
<feature type="transmembrane region" description="Helical" evidence="8">
    <location>
        <begin position="752"/>
        <end position="772"/>
    </location>
</feature>
<evidence type="ECO:0000256" key="2">
    <source>
        <dbReference type="ARBA" id="ARBA00022692"/>
    </source>
</evidence>
<feature type="transmembrane region" description="Helical" evidence="8">
    <location>
        <begin position="645"/>
        <end position="665"/>
    </location>
</feature>
<evidence type="ECO:0008006" key="13">
    <source>
        <dbReference type="Google" id="ProtNLM"/>
    </source>
</evidence>
<feature type="domain" description="ABC transmembrane type-1" evidence="10">
    <location>
        <begin position="525"/>
        <end position="812"/>
    </location>
</feature>
<dbReference type="SMART" id="SM00382">
    <property type="entry name" value="AAA"/>
    <property type="match status" value="2"/>
</dbReference>
<evidence type="ECO:0000256" key="1">
    <source>
        <dbReference type="ARBA" id="ARBA00004141"/>
    </source>
</evidence>
<reference evidence="11" key="1">
    <citation type="submission" date="2021-12" db="EMBL/GenBank/DDBJ databases">
        <authorList>
            <person name="King R."/>
        </authorList>
    </citation>
    <scope>NUCLEOTIDE SEQUENCE</scope>
</reference>
<dbReference type="InterPro" id="IPR027417">
    <property type="entry name" value="P-loop_NTPase"/>
</dbReference>
<organism evidence="11 12">
    <name type="scientific">Chilo suppressalis</name>
    <name type="common">Asiatic rice borer moth</name>
    <dbReference type="NCBI Taxonomy" id="168631"/>
    <lineage>
        <taxon>Eukaryota</taxon>
        <taxon>Metazoa</taxon>
        <taxon>Ecdysozoa</taxon>
        <taxon>Arthropoda</taxon>
        <taxon>Hexapoda</taxon>
        <taxon>Insecta</taxon>
        <taxon>Pterygota</taxon>
        <taxon>Neoptera</taxon>
        <taxon>Endopterygota</taxon>
        <taxon>Lepidoptera</taxon>
        <taxon>Glossata</taxon>
        <taxon>Ditrysia</taxon>
        <taxon>Pyraloidea</taxon>
        <taxon>Crambidae</taxon>
        <taxon>Crambinae</taxon>
        <taxon>Chilo</taxon>
    </lineage>
</organism>
<dbReference type="InterPro" id="IPR011527">
    <property type="entry name" value="ABC1_TM_dom"/>
</dbReference>
<feature type="compositionally biased region" description="Low complexity" evidence="7">
    <location>
        <begin position="478"/>
        <end position="494"/>
    </location>
</feature>
<keyword evidence="12" id="KW-1185">Reference proteome</keyword>
<evidence type="ECO:0000259" key="9">
    <source>
        <dbReference type="PROSITE" id="PS50893"/>
    </source>
</evidence>
<feature type="transmembrane region" description="Helical" evidence="8">
    <location>
        <begin position="139"/>
        <end position="157"/>
    </location>
</feature>
<dbReference type="InterPro" id="IPR003593">
    <property type="entry name" value="AAA+_ATPase"/>
</dbReference>
<dbReference type="EMBL" id="OU963894">
    <property type="protein sequence ID" value="CAH0663643.1"/>
    <property type="molecule type" value="Genomic_DNA"/>
</dbReference>